<feature type="compositionally biased region" description="Basic and acidic residues" evidence="1">
    <location>
        <begin position="132"/>
        <end position="152"/>
    </location>
</feature>
<dbReference type="AlphaFoldDB" id="A0AAP0PLF6"/>
<evidence type="ECO:0000313" key="3">
    <source>
        <dbReference type="Proteomes" id="UP001419268"/>
    </source>
</evidence>
<accession>A0AAP0PLF6</accession>
<sequence>MVNSAADQLPEEDSLPDGFVSGPRTPTIEQEKRPVNSEDELLELHCSGGRVCELSSNSESSSTSDGKCGEKIRTFPVPLSDKDGFDECGEGDRAFVSKLGSSSCEVSASLPAVGSCCGLKHVRGAGQTSQTEMRREREGKRERGDGEKDRGAARRRSGSGRPNSADGGSWATRRPRTAALARRKSDWRAIAAAVEAKSRGRQASGRGGASAWGRRRRAAAAGGSEHLQHGAAKAARGEKKSERQRGEQRRVNDVSNVEHGGALPDRSIPDETQQ</sequence>
<evidence type="ECO:0000313" key="2">
    <source>
        <dbReference type="EMBL" id="KAK9149018.1"/>
    </source>
</evidence>
<name>A0AAP0PLF6_9MAGN</name>
<feature type="region of interest" description="Disordered" evidence="1">
    <location>
        <begin position="52"/>
        <end position="72"/>
    </location>
</feature>
<dbReference type="EMBL" id="JBBNAG010000003">
    <property type="protein sequence ID" value="KAK9149018.1"/>
    <property type="molecule type" value="Genomic_DNA"/>
</dbReference>
<gene>
    <name evidence="2" type="ORF">Scep_007775</name>
</gene>
<protein>
    <submittedName>
        <fullName evidence="2">Uncharacterized protein</fullName>
    </submittedName>
</protein>
<feature type="region of interest" description="Disordered" evidence="1">
    <location>
        <begin position="1"/>
        <end position="38"/>
    </location>
</feature>
<feature type="region of interest" description="Disordered" evidence="1">
    <location>
        <begin position="118"/>
        <end position="274"/>
    </location>
</feature>
<feature type="compositionally biased region" description="Low complexity" evidence="1">
    <location>
        <begin position="55"/>
        <end position="64"/>
    </location>
</feature>
<comment type="caution">
    <text evidence="2">The sequence shown here is derived from an EMBL/GenBank/DDBJ whole genome shotgun (WGS) entry which is preliminary data.</text>
</comment>
<feature type="compositionally biased region" description="Basic and acidic residues" evidence="1">
    <location>
        <begin position="235"/>
        <end position="252"/>
    </location>
</feature>
<proteinExistence type="predicted"/>
<evidence type="ECO:0000256" key="1">
    <source>
        <dbReference type="SAM" id="MobiDB-lite"/>
    </source>
</evidence>
<reference evidence="2 3" key="1">
    <citation type="submission" date="2024-01" db="EMBL/GenBank/DDBJ databases">
        <title>Genome assemblies of Stephania.</title>
        <authorList>
            <person name="Yang L."/>
        </authorList>
    </citation>
    <scope>NUCLEOTIDE SEQUENCE [LARGE SCALE GENOMIC DNA]</scope>
    <source>
        <strain evidence="2">JXDWG</strain>
        <tissue evidence="2">Leaf</tissue>
    </source>
</reference>
<keyword evidence="3" id="KW-1185">Reference proteome</keyword>
<dbReference type="Proteomes" id="UP001419268">
    <property type="component" value="Unassembled WGS sequence"/>
</dbReference>
<organism evidence="2 3">
    <name type="scientific">Stephania cephalantha</name>
    <dbReference type="NCBI Taxonomy" id="152367"/>
    <lineage>
        <taxon>Eukaryota</taxon>
        <taxon>Viridiplantae</taxon>
        <taxon>Streptophyta</taxon>
        <taxon>Embryophyta</taxon>
        <taxon>Tracheophyta</taxon>
        <taxon>Spermatophyta</taxon>
        <taxon>Magnoliopsida</taxon>
        <taxon>Ranunculales</taxon>
        <taxon>Menispermaceae</taxon>
        <taxon>Menispermoideae</taxon>
        <taxon>Cissampelideae</taxon>
        <taxon>Stephania</taxon>
    </lineage>
</organism>